<comment type="similarity">
    <text evidence="1">Belongs to the eukaryotic ribosomal protein eL33 family.</text>
</comment>
<protein>
    <recommendedName>
        <fullName evidence="5">Large ribosomal subunit protein eL33</fullName>
    </recommendedName>
    <alternativeName>
        <fullName evidence="6">60S ribosomal protein L35a</fullName>
    </alternativeName>
</protein>
<dbReference type="GO" id="GO:1990904">
    <property type="term" value="C:ribonucleoprotein complex"/>
    <property type="evidence" value="ECO:0007669"/>
    <property type="project" value="UniProtKB-KW"/>
</dbReference>
<reference evidence="8 9" key="1">
    <citation type="journal article" date="2023" name="bioRxiv">
        <title>Conserved and derived expression patterns and positive selection on dental genes reveal complex evolutionary context of ever-growing rodent molars.</title>
        <authorList>
            <person name="Calamari Z.T."/>
            <person name="Song A."/>
            <person name="Cohen E."/>
            <person name="Akter M."/>
            <person name="Roy R.D."/>
            <person name="Hallikas O."/>
            <person name="Christensen M.M."/>
            <person name="Li P."/>
            <person name="Marangoni P."/>
            <person name="Jernvall J."/>
            <person name="Klein O.D."/>
        </authorList>
    </citation>
    <scope>NUCLEOTIDE SEQUENCE [LARGE SCALE GENOMIC DNA]</scope>
    <source>
        <strain evidence="8">V071</strain>
    </source>
</reference>
<evidence type="ECO:0000313" key="8">
    <source>
        <dbReference type="EMBL" id="KAK7808135.1"/>
    </source>
</evidence>
<comment type="caution">
    <text evidence="8">The sequence shown here is derived from an EMBL/GenBank/DDBJ whole genome shotgun (WGS) entry which is preliminary data.</text>
</comment>
<dbReference type="InterPro" id="IPR009000">
    <property type="entry name" value="Transl_B-barrel_sf"/>
</dbReference>
<comment type="function">
    <text evidence="7">Component of the large ribosomal subunit. The ribosome is a large ribonucleoprotein complex responsible for the synthesis of proteins in the cell. Required for the proliferation and viability of hematopoietic cells.</text>
</comment>
<keyword evidence="4" id="KW-0687">Ribonucleoprotein</keyword>
<dbReference type="Proteomes" id="UP001488838">
    <property type="component" value="Unassembled WGS sequence"/>
</dbReference>
<dbReference type="Gene3D" id="2.40.10.190">
    <property type="entry name" value="translation elongation factor selb, chain A, domain 4"/>
    <property type="match status" value="1"/>
</dbReference>
<gene>
    <name evidence="8" type="ORF">U0070_024824</name>
</gene>
<evidence type="ECO:0000313" key="9">
    <source>
        <dbReference type="Proteomes" id="UP001488838"/>
    </source>
</evidence>
<dbReference type="GO" id="GO:0003735">
    <property type="term" value="F:structural constituent of ribosome"/>
    <property type="evidence" value="ECO:0007669"/>
    <property type="project" value="InterPro"/>
</dbReference>
<dbReference type="Pfam" id="PF01247">
    <property type="entry name" value="Ribosomal_L35Ae"/>
    <property type="match status" value="1"/>
</dbReference>
<proteinExistence type="inferred from homology"/>
<dbReference type="AlphaFoldDB" id="A0AAW0I1H2"/>
<feature type="non-terminal residue" evidence="8">
    <location>
        <position position="1"/>
    </location>
</feature>
<evidence type="ECO:0000256" key="5">
    <source>
        <dbReference type="ARBA" id="ARBA00035228"/>
    </source>
</evidence>
<accession>A0AAW0I1H2</accession>
<dbReference type="GO" id="GO:0005840">
    <property type="term" value="C:ribosome"/>
    <property type="evidence" value="ECO:0007669"/>
    <property type="project" value="UniProtKB-KW"/>
</dbReference>
<evidence type="ECO:0000256" key="7">
    <source>
        <dbReference type="ARBA" id="ARBA00045649"/>
    </source>
</evidence>
<evidence type="ECO:0000256" key="4">
    <source>
        <dbReference type="ARBA" id="ARBA00023274"/>
    </source>
</evidence>
<dbReference type="InterPro" id="IPR038661">
    <property type="entry name" value="Ribosomal_eL33_sf"/>
</dbReference>
<dbReference type="GO" id="GO:0006412">
    <property type="term" value="P:translation"/>
    <property type="evidence" value="ECO:0007669"/>
    <property type="project" value="InterPro"/>
</dbReference>
<keyword evidence="9" id="KW-1185">Reference proteome</keyword>
<feature type="non-terminal residue" evidence="8">
    <location>
        <position position="225"/>
    </location>
</feature>
<name>A0AAW0I1H2_MYOGA</name>
<comment type="subunit">
    <text evidence="2">Component of the large ribosomal subunit.</text>
</comment>
<keyword evidence="3" id="KW-0689">Ribosomal protein</keyword>
<sequence length="225" mass="25584">DEANMAGRLWSKDIFAGYNEVSGTGGRAQLFLKLKVFMPEMKLNSTWVRDALKKTKNKKPVTPVDKLNKTRVIWGKVSGDHRNRRRVHAKFQSNHPAKATGQRIRMMLYPFRISTNENLSPLNRTYENLTSAETSPDFPRSLHINMYQASPKMTKNTMNLPSTDQKRGSVNMASTYFRNKAIINDHILHDYKKKMPPLAVKPLSSKVLGCLLVNTLANPGAEENR</sequence>
<dbReference type="EMBL" id="JBBHLL010000246">
    <property type="protein sequence ID" value="KAK7808135.1"/>
    <property type="molecule type" value="Genomic_DNA"/>
</dbReference>
<evidence type="ECO:0000256" key="6">
    <source>
        <dbReference type="ARBA" id="ARBA00035530"/>
    </source>
</evidence>
<evidence type="ECO:0000256" key="2">
    <source>
        <dbReference type="ARBA" id="ARBA00011133"/>
    </source>
</evidence>
<evidence type="ECO:0000256" key="3">
    <source>
        <dbReference type="ARBA" id="ARBA00022980"/>
    </source>
</evidence>
<dbReference type="PANTHER" id="PTHR10902">
    <property type="entry name" value="60S RIBOSOMAL PROTEIN L35A"/>
    <property type="match status" value="1"/>
</dbReference>
<evidence type="ECO:0000256" key="1">
    <source>
        <dbReference type="ARBA" id="ARBA00009269"/>
    </source>
</evidence>
<organism evidence="8 9">
    <name type="scientific">Myodes glareolus</name>
    <name type="common">Bank vole</name>
    <name type="synonym">Clethrionomys glareolus</name>
    <dbReference type="NCBI Taxonomy" id="447135"/>
    <lineage>
        <taxon>Eukaryota</taxon>
        <taxon>Metazoa</taxon>
        <taxon>Chordata</taxon>
        <taxon>Craniata</taxon>
        <taxon>Vertebrata</taxon>
        <taxon>Euteleostomi</taxon>
        <taxon>Mammalia</taxon>
        <taxon>Eutheria</taxon>
        <taxon>Euarchontoglires</taxon>
        <taxon>Glires</taxon>
        <taxon>Rodentia</taxon>
        <taxon>Myomorpha</taxon>
        <taxon>Muroidea</taxon>
        <taxon>Cricetidae</taxon>
        <taxon>Arvicolinae</taxon>
        <taxon>Myodes</taxon>
    </lineage>
</organism>
<dbReference type="InterPro" id="IPR001780">
    <property type="entry name" value="Ribosomal_eL33"/>
</dbReference>
<dbReference type="SUPFAM" id="SSF50447">
    <property type="entry name" value="Translation proteins"/>
    <property type="match status" value="1"/>
</dbReference>